<evidence type="ECO:0000313" key="3">
    <source>
        <dbReference type="Proteomes" id="UP000077266"/>
    </source>
</evidence>
<dbReference type="EMBL" id="KV426525">
    <property type="protein sequence ID" value="KZV80073.1"/>
    <property type="molecule type" value="Genomic_DNA"/>
</dbReference>
<keyword evidence="3" id="KW-1185">Reference proteome</keyword>
<feature type="region of interest" description="Disordered" evidence="1">
    <location>
        <begin position="164"/>
        <end position="195"/>
    </location>
</feature>
<sequence>MELERVGRVTVGDLGREISRQVALLIPPPTRSRAMDLLPGGKDADAIDVDALQADYTASLASSQEFDREEESVNELKASCVVADIVTTLREEDYINLEAEYFRTCQLVDKLNARRRLAYNAFDDRLRPVEDDLPQSATTPAKSSVTSPSATTLLSLTSANASVSGRSASSHSAARSGNGDKENQSPSKRWTNPLKTQTVETCDEALFPAYLELLYDVYSDIDLRRTDLSQRLGHAFLVGCWAEVAQLLLRSADQDEVHPPPVKQNLTGHSAFLETATIVPRYVVGQQTDLGGHIISLLTLEYHIKQAAMRPIIIRTLLERVQSRTPPITFRRSLSSTAARHALLGALSIDRTFSDDDNLSSTSLSTCTRISRRTTCSTVPGELATCFPTPTKQLCLSSTGCGTLALRHYESAMLKARTDVQKYTQQEYSMWENHYVLAPQKLQISYILHDLAKNLYDKDLARGCVARRLGDTIESELNALVDVATLRRKVFFISLHSSYRSDSMKAGDVPAILTDATQLTLRKCAYLPSNPMHCAHAASTASSREYVRLYCGYHEIAWTINRYAHVARKHCVVDYQTTSELQNGLKSLKGMFYDELGRFSDAQDVLSQAAQLDSQLPKRWTDIARRHNSRLIHAGRADPGQHQAVEPDYLSVDDGNAEGVEKIFLDFQDLLSNLYFLTLIPRLVAAVYHYAGQACPARSGPYRDDLLPGLILLYRCLAKGVACKDIIKTT</sequence>
<dbReference type="STRING" id="1314781.A0A165B8M9"/>
<organism evidence="2 3">
    <name type="scientific">Exidia glandulosa HHB12029</name>
    <dbReference type="NCBI Taxonomy" id="1314781"/>
    <lineage>
        <taxon>Eukaryota</taxon>
        <taxon>Fungi</taxon>
        <taxon>Dikarya</taxon>
        <taxon>Basidiomycota</taxon>
        <taxon>Agaricomycotina</taxon>
        <taxon>Agaricomycetes</taxon>
        <taxon>Auriculariales</taxon>
        <taxon>Exidiaceae</taxon>
        <taxon>Exidia</taxon>
    </lineage>
</organism>
<dbReference type="OrthoDB" id="5570127at2759"/>
<accession>A0A165B8M9</accession>
<dbReference type="AlphaFoldDB" id="A0A165B8M9"/>
<name>A0A165B8M9_EXIGL</name>
<evidence type="ECO:0000313" key="2">
    <source>
        <dbReference type="EMBL" id="KZV80073.1"/>
    </source>
</evidence>
<feature type="region of interest" description="Disordered" evidence="1">
    <location>
        <begin position="130"/>
        <end position="149"/>
    </location>
</feature>
<proteinExistence type="predicted"/>
<feature type="compositionally biased region" description="Polar residues" evidence="1">
    <location>
        <begin position="184"/>
        <end position="195"/>
    </location>
</feature>
<reference evidence="2 3" key="1">
    <citation type="journal article" date="2016" name="Mol. Biol. Evol.">
        <title>Comparative Genomics of Early-Diverging Mushroom-Forming Fungi Provides Insights into the Origins of Lignocellulose Decay Capabilities.</title>
        <authorList>
            <person name="Nagy L.G."/>
            <person name="Riley R."/>
            <person name="Tritt A."/>
            <person name="Adam C."/>
            <person name="Daum C."/>
            <person name="Floudas D."/>
            <person name="Sun H."/>
            <person name="Yadav J.S."/>
            <person name="Pangilinan J."/>
            <person name="Larsson K.H."/>
            <person name="Matsuura K."/>
            <person name="Barry K."/>
            <person name="Labutti K."/>
            <person name="Kuo R."/>
            <person name="Ohm R.A."/>
            <person name="Bhattacharya S.S."/>
            <person name="Shirouzu T."/>
            <person name="Yoshinaga Y."/>
            <person name="Martin F.M."/>
            <person name="Grigoriev I.V."/>
            <person name="Hibbett D.S."/>
        </authorList>
    </citation>
    <scope>NUCLEOTIDE SEQUENCE [LARGE SCALE GENOMIC DNA]</scope>
    <source>
        <strain evidence="2 3">HHB12029</strain>
    </source>
</reference>
<dbReference type="Proteomes" id="UP000077266">
    <property type="component" value="Unassembled WGS sequence"/>
</dbReference>
<evidence type="ECO:0000256" key="1">
    <source>
        <dbReference type="SAM" id="MobiDB-lite"/>
    </source>
</evidence>
<gene>
    <name evidence="2" type="ORF">EXIGLDRAFT_781465</name>
</gene>
<dbReference type="Pfam" id="PF20206">
    <property type="entry name" value="Tra1_ring"/>
    <property type="match status" value="1"/>
</dbReference>
<protein>
    <submittedName>
        <fullName evidence="2">Uncharacterized protein</fullName>
    </submittedName>
</protein>
<dbReference type="InterPro" id="IPR046805">
    <property type="entry name" value="Tra1_ring"/>
</dbReference>
<feature type="compositionally biased region" description="Low complexity" evidence="1">
    <location>
        <begin position="164"/>
        <end position="177"/>
    </location>
</feature>
<dbReference type="InParanoid" id="A0A165B8M9"/>